<dbReference type="EMBL" id="BMAO01005914">
    <property type="protein sequence ID" value="GFR04749.1"/>
    <property type="molecule type" value="Genomic_DNA"/>
</dbReference>
<dbReference type="Proteomes" id="UP000887116">
    <property type="component" value="Unassembled WGS sequence"/>
</dbReference>
<keyword evidence="1" id="KW-0472">Membrane</keyword>
<name>A0A8X6LF11_TRICU</name>
<protein>
    <submittedName>
        <fullName evidence="3">Uncharacterized protein</fullName>
    </submittedName>
</protein>
<dbReference type="AlphaFoldDB" id="A0A8X6LF11"/>
<evidence type="ECO:0000256" key="1">
    <source>
        <dbReference type="SAM" id="Phobius"/>
    </source>
</evidence>
<comment type="caution">
    <text evidence="3">The sequence shown here is derived from an EMBL/GenBank/DDBJ whole genome shotgun (WGS) entry which is preliminary data.</text>
</comment>
<evidence type="ECO:0000313" key="4">
    <source>
        <dbReference type="Proteomes" id="UP000887116"/>
    </source>
</evidence>
<keyword evidence="1" id="KW-0812">Transmembrane</keyword>
<evidence type="ECO:0000256" key="2">
    <source>
        <dbReference type="SAM" id="SignalP"/>
    </source>
</evidence>
<evidence type="ECO:0000313" key="3">
    <source>
        <dbReference type="EMBL" id="GFR04749.1"/>
    </source>
</evidence>
<gene>
    <name evidence="3" type="ORF">TNCT_325711</name>
</gene>
<keyword evidence="1" id="KW-1133">Transmembrane helix</keyword>
<organism evidence="3 4">
    <name type="scientific">Trichonephila clavata</name>
    <name type="common">Joro spider</name>
    <name type="synonym">Nephila clavata</name>
    <dbReference type="NCBI Taxonomy" id="2740835"/>
    <lineage>
        <taxon>Eukaryota</taxon>
        <taxon>Metazoa</taxon>
        <taxon>Ecdysozoa</taxon>
        <taxon>Arthropoda</taxon>
        <taxon>Chelicerata</taxon>
        <taxon>Arachnida</taxon>
        <taxon>Araneae</taxon>
        <taxon>Araneomorphae</taxon>
        <taxon>Entelegynae</taxon>
        <taxon>Araneoidea</taxon>
        <taxon>Nephilidae</taxon>
        <taxon>Trichonephila</taxon>
    </lineage>
</organism>
<feature type="signal peptide" evidence="2">
    <location>
        <begin position="1"/>
        <end position="24"/>
    </location>
</feature>
<proteinExistence type="predicted"/>
<accession>A0A8X6LF11</accession>
<reference evidence="3" key="1">
    <citation type="submission" date="2020-07" db="EMBL/GenBank/DDBJ databases">
        <title>Multicomponent nature underlies the extraordinary mechanical properties of spider dragline silk.</title>
        <authorList>
            <person name="Kono N."/>
            <person name="Nakamura H."/>
            <person name="Mori M."/>
            <person name="Yoshida Y."/>
            <person name="Ohtoshi R."/>
            <person name="Malay A.D."/>
            <person name="Moran D.A.P."/>
            <person name="Tomita M."/>
            <person name="Numata K."/>
            <person name="Arakawa K."/>
        </authorList>
    </citation>
    <scope>NUCLEOTIDE SEQUENCE</scope>
</reference>
<keyword evidence="4" id="KW-1185">Reference proteome</keyword>
<feature type="transmembrane region" description="Helical" evidence="1">
    <location>
        <begin position="112"/>
        <end position="134"/>
    </location>
</feature>
<sequence>MTKHHFFKIFFSLCVCVCRERSHCETQSTCSEPSYEILPSAPSRNEYLTPFPYFAINQQIQNVRSIHRPLPPPSRTLSTTFYLSRRRSLPTPHTICHSHSLSIFSLFVPLRLFSSLASAAFALSTTLPFLFSLWKRLSRTSPSPPLRTNCVGEIRLSVHRWRCVQGCLRSLGCLCEVEGVSHYGTRAGPERPAWFASWGGREGYSDVHGD</sequence>
<keyword evidence="2" id="KW-0732">Signal</keyword>
<feature type="chain" id="PRO_5036483822" evidence="2">
    <location>
        <begin position="25"/>
        <end position="210"/>
    </location>
</feature>